<dbReference type="Pfam" id="PF00873">
    <property type="entry name" value="ACR_tran"/>
    <property type="match status" value="1"/>
</dbReference>
<dbReference type="Gene3D" id="3.30.70.1430">
    <property type="entry name" value="Multidrug efflux transporter AcrB pore domain"/>
    <property type="match status" value="2"/>
</dbReference>
<dbReference type="EMBL" id="CP001804">
    <property type="protein sequence ID" value="ACY18687.1"/>
    <property type="molecule type" value="Genomic_DNA"/>
</dbReference>
<dbReference type="RefSeq" id="WP_012831279.1">
    <property type="nucleotide sequence ID" value="NC_013440.1"/>
</dbReference>
<evidence type="ECO:0000313" key="4">
    <source>
        <dbReference type="Proteomes" id="UP000001880"/>
    </source>
</evidence>
<dbReference type="Gene3D" id="3.30.70.1440">
    <property type="entry name" value="Multidrug efflux transporter AcrB pore domain"/>
    <property type="match status" value="1"/>
</dbReference>
<dbReference type="InterPro" id="IPR001036">
    <property type="entry name" value="Acrflvin-R"/>
</dbReference>
<name>D0LMK0_HALO1</name>
<dbReference type="OrthoDB" id="9759330at2"/>
<keyword evidence="4" id="KW-1185">Reference proteome</keyword>
<sequence>MKLADTSIKRPVFATMLIAAIVVFGIVLYNRLSVDLFPDVNFPVVTVTVIYPGAGPETMESQVADPIEEAVNSLSGVRTLRSTSVESVTTVMLEFELGVDIGTATQEVRDRVATVQDELPASAEVPIVQKFDIGAAPIMQLAVHGETDESTLLRYAEERLKPELERISGVGQVDVVGGREREMHVWLRPEALRSYGLTVHEVMQALGAQNLDLPAGRVERGGREFAVRTDVQARSADALARLVLVTRGDAVITLADVAEVEDSFEEARSLARLDGTPAVALVVRKQSDANTVEVADLVSEVLPTLRERAPPGAQIDVLVDNSTNIRASIETVQFDLLLGAFLAVAIIFLFLRDPRATFISALALPTSVIGTFGFVEVMGFTLNMMTTLGLSLSIGILIDDAIVVIENIVRRRSALGEDPMTAAGRGTAEIGLAVLATTLSIVAVFVPVAFMEGMIGQFFYEFGLTVAFAVLLSLFVSFTLTPMLSSRFLATHEGEPRGLSGLIERALNTLDRGYRSIIRAALNHRVITMGIAAMSLVGAFAIAPLLGFEFIPMQDTGQFNIKMELPPGTPLAESAARASSITERLRTVPGVESTFTTVGGDAQERVNVGNIIVSLAHRDERAFTQAEAMAHVRELLANEPNVLLAVEPMDTVGAGGGARRAEVQLDLRGSDLEELAAVATRIANKLSETPGYVDVDTTYRAGKPELRVEVNRDLAADLGVTGVQIATTVRSMLAGEVATQVENDGERYDVRIQLPEEIRDIEGERAELQLRTATGTLVDLSSVATVAESSGPNQIDRQARQRQISVLANLNGKPLGDALTEVEGWANELEVAGVTHEFGGTARMMGETMNSMALALFLAIICVYMILASQFESFIHPFTIMASLPFSFVGAFGGLLVMQMRMSIFAMIGLIMLMGLVTKNAILLIDFAIQRRDEGEPMNLALENAGAIRLRPILMTTAAMIFGMLPVAIGHGDGGEVRAPMGVVVIGGLITSTILTLVVVPVIYNLMDGLSRGLRSFGRLFSRRSQHGHEDDLDIDDHTPLPAVPPRSSPAPFEG</sequence>
<feature type="transmembrane region" description="Helical" evidence="2">
    <location>
        <begin position="904"/>
        <end position="929"/>
    </location>
</feature>
<feature type="transmembrane region" description="Helical" evidence="2">
    <location>
        <begin position="462"/>
        <end position="480"/>
    </location>
</feature>
<dbReference type="eggNOG" id="COG0841">
    <property type="taxonomic scope" value="Bacteria"/>
</dbReference>
<dbReference type="SUPFAM" id="SSF82693">
    <property type="entry name" value="Multidrug efflux transporter AcrB pore domain, PN1, PN2, PC1 and PC2 subdomains"/>
    <property type="match status" value="3"/>
</dbReference>
<dbReference type="Gene3D" id="3.30.70.1320">
    <property type="entry name" value="Multidrug efflux transporter AcrB pore domain like"/>
    <property type="match status" value="1"/>
</dbReference>
<evidence type="ECO:0000256" key="2">
    <source>
        <dbReference type="SAM" id="Phobius"/>
    </source>
</evidence>
<protein>
    <submittedName>
        <fullName evidence="3">Acriflavin resistance protein</fullName>
    </submittedName>
</protein>
<keyword evidence="2" id="KW-0812">Transmembrane</keyword>
<feature type="transmembrane region" description="Helical" evidence="2">
    <location>
        <begin position="950"/>
        <end position="969"/>
    </location>
</feature>
<dbReference type="InterPro" id="IPR027463">
    <property type="entry name" value="AcrB_DN_DC_subdom"/>
</dbReference>
<dbReference type="SUPFAM" id="SSF82866">
    <property type="entry name" value="Multidrug efflux transporter AcrB transmembrane domain"/>
    <property type="match status" value="2"/>
</dbReference>
<feature type="transmembrane region" description="Helical" evidence="2">
    <location>
        <begin position="358"/>
        <end position="382"/>
    </location>
</feature>
<feature type="transmembrane region" description="Helical" evidence="2">
    <location>
        <begin position="849"/>
        <end position="867"/>
    </location>
</feature>
<dbReference type="PANTHER" id="PTHR32063:SF0">
    <property type="entry name" value="SWARMING MOTILITY PROTEIN SWRC"/>
    <property type="match status" value="1"/>
</dbReference>
<reference evidence="3 4" key="1">
    <citation type="journal article" date="2010" name="Stand. Genomic Sci.">
        <title>Complete genome sequence of Haliangium ochraceum type strain (SMP-2).</title>
        <authorList>
            <consortium name="US DOE Joint Genome Institute (JGI-PGF)"/>
            <person name="Ivanova N."/>
            <person name="Daum C."/>
            <person name="Lang E."/>
            <person name="Abt B."/>
            <person name="Kopitz M."/>
            <person name="Saunders E."/>
            <person name="Lapidus A."/>
            <person name="Lucas S."/>
            <person name="Glavina Del Rio T."/>
            <person name="Nolan M."/>
            <person name="Tice H."/>
            <person name="Copeland A."/>
            <person name="Cheng J.F."/>
            <person name="Chen F."/>
            <person name="Bruce D."/>
            <person name="Goodwin L."/>
            <person name="Pitluck S."/>
            <person name="Mavromatis K."/>
            <person name="Pati A."/>
            <person name="Mikhailova N."/>
            <person name="Chen A."/>
            <person name="Palaniappan K."/>
            <person name="Land M."/>
            <person name="Hauser L."/>
            <person name="Chang Y.J."/>
            <person name="Jeffries C.D."/>
            <person name="Detter J.C."/>
            <person name="Brettin T."/>
            <person name="Rohde M."/>
            <person name="Goker M."/>
            <person name="Bristow J."/>
            <person name="Markowitz V."/>
            <person name="Eisen J.A."/>
            <person name="Hugenholtz P."/>
            <person name="Kyrpides N.C."/>
            <person name="Klenk H.P."/>
        </authorList>
    </citation>
    <scope>NUCLEOTIDE SEQUENCE [LARGE SCALE GENOMIC DNA]</scope>
    <source>
        <strain evidence="4">DSM 14365 / CIP 107738 / JCM 11303 / AJ 13395 / SMP-2</strain>
    </source>
</reference>
<feature type="transmembrane region" description="Helical" evidence="2">
    <location>
        <begin position="430"/>
        <end position="450"/>
    </location>
</feature>
<dbReference type="Gene3D" id="1.20.1640.10">
    <property type="entry name" value="Multidrug efflux transporter AcrB transmembrane domain"/>
    <property type="match status" value="2"/>
</dbReference>
<feature type="region of interest" description="Disordered" evidence="1">
    <location>
        <begin position="1028"/>
        <end position="1055"/>
    </location>
</feature>
<dbReference type="HOGENOM" id="CLU_002755_1_2_7"/>
<dbReference type="GO" id="GO:0042910">
    <property type="term" value="F:xenobiotic transmembrane transporter activity"/>
    <property type="evidence" value="ECO:0007669"/>
    <property type="project" value="TreeGrafter"/>
</dbReference>
<feature type="transmembrane region" description="Helical" evidence="2">
    <location>
        <begin position="526"/>
        <end position="548"/>
    </location>
</feature>
<feature type="transmembrane region" description="Helical" evidence="2">
    <location>
        <begin position="332"/>
        <end position="351"/>
    </location>
</feature>
<dbReference type="STRING" id="502025.Hoch_6213"/>
<evidence type="ECO:0000256" key="1">
    <source>
        <dbReference type="SAM" id="MobiDB-lite"/>
    </source>
</evidence>
<dbReference type="GO" id="GO:0005886">
    <property type="term" value="C:plasma membrane"/>
    <property type="evidence" value="ECO:0007669"/>
    <property type="project" value="TreeGrafter"/>
</dbReference>
<dbReference type="PRINTS" id="PR00702">
    <property type="entry name" value="ACRIFLAVINRP"/>
</dbReference>
<keyword evidence="2" id="KW-0472">Membrane</keyword>
<feature type="transmembrane region" description="Helical" evidence="2">
    <location>
        <begin position="12"/>
        <end position="29"/>
    </location>
</feature>
<gene>
    <name evidence="3" type="ordered locus">Hoch_6213</name>
</gene>
<dbReference type="Gene3D" id="3.30.2090.10">
    <property type="entry name" value="Multidrug efflux transporter AcrB TolC docking domain, DN and DC subdomains"/>
    <property type="match status" value="2"/>
</dbReference>
<dbReference type="AlphaFoldDB" id="D0LMK0"/>
<dbReference type="Proteomes" id="UP000001880">
    <property type="component" value="Chromosome"/>
</dbReference>
<organism evidence="3 4">
    <name type="scientific">Haliangium ochraceum (strain DSM 14365 / JCM 11303 / SMP-2)</name>
    <dbReference type="NCBI Taxonomy" id="502025"/>
    <lineage>
        <taxon>Bacteria</taxon>
        <taxon>Pseudomonadati</taxon>
        <taxon>Myxococcota</taxon>
        <taxon>Polyangia</taxon>
        <taxon>Haliangiales</taxon>
        <taxon>Kofleriaceae</taxon>
        <taxon>Haliangium</taxon>
    </lineage>
</organism>
<keyword evidence="2" id="KW-1133">Transmembrane helix</keyword>
<proteinExistence type="predicted"/>
<dbReference type="SUPFAM" id="SSF82714">
    <property type="entry name" value="Multidrug efflux transporter AcrB TolC docking domain, DN and DC subdomains"/>
    <property type="match status" value="2"/>
</dbReference>
<dbReference type="KEGG" id="hoh:Hoch_6213"/>
<accession>D0LMK0</accession>
<feature type="transmembrane region" description="Helical" evidence="2">
    <location>
        <begin position="981"/>
        <end position="1006"/>
    </location>
</feature>
<feature type="transmembrane region" description="Helical" evidence="2">
    <location>
        <begin position="874"/>
        <end position="898"/>
    </location>
</feature>
<dbReference type="PANTHER" id="PTHR32063">
    <property type="match status" value="1"/>
</dbReference>
<evidence type="ECO:0000313" key="3">
    <source>
        <dbReference type="EMBL" id="ACY18687.1"/>
    </source>
</evidence>